<dbReference type="Pfam" id="PF03900">
    <property type="entry name" value="Porphobil_deamC"/>
    <property type="match status" value="1"/>
</dbReference>
<accession>A0A841RJD5</accession>
<dbReference type="AlphaFoldDB" id="A0A841RJD5"/>
<dbReference type="EC" id="2.5.1.61" evidence="8"/>
<dbReference type="PANTHER" id="PTHR11557">
    <property type="entry name" value="PORPHOBILINOGEN DEAMINASE"/>
    <property type="match status" value="1"/>
</dbReference>
<dbReference type="CDD" id="cd13646">
    <property type="entry name" value="PBP2_EcHMBS_like"/>
    <property type="match status" value="1"/>
</dbReference>
<dbReference type="GO" id="GO:0004418">
    <property type="term" value="F:hydroxymethylbilane synthase activity"/>
    <property type="evidence" value="ECO:0007669"/>
    <property type="project" value="UniProtKB-UniRule"/>
</dbReference>
<evidence type="ECO:0000256" key="7">
    <source>
        <dbReference type="ARBA" id="ARBA00048169"/>
    </source>
</evidence>
<evidence type="ECO:0000259" key="9">
    <source>
        <dbReference type="Pfam" id="PF01379"/>
    </source>
</evidence>
<keyword evidence="6 8" id="KW-0627">Porphyrin biosynthesis</keyword>
<comment type="subunit">
    <text evidence="4 8">Monomer.</text>
</comment>
<dbReference type="InterPro" id="IPR022419">
    <property type="entry name" value="Porphobilin_deaminase_cofac_BS"/>
</dbReference>
<gene>
    <name evidence="8" type="primary">hemC</name>
    <name evidence="11" type="ORF">GGQ92_000744</name>
</gene>
<comment type="caution">
    <text evidence="11">The sequence shown here is derived from an EMBL/GenBank/DDBJ whole genome shotgun (WGS) entry which is preliminary data.</text>
</comment>
<dbReference type="RefSeq" id="WP_184244668.1">
    <property type="nucleotide sequence ID" value="NZ_BAAACU010000022.1"/>
</dbReference>
<name>A0A841RJD5_9BACI</name>
<dbReference type="PIRSF" id="PIRSF001438">
    <property type="entry name" value="4pyrrol_synth_OHMeBilane_synth"/>
    <property type="match status" value="1"/>
</dbReference>
<dbReference type="PRINTS" id="PR00151">
    <property type="entry name" value="PORPHBDMNASE"/>
</dbReference>
<feature type="domain" description="Porphobilinogen deaminase C-terminal" evidence="10">
    <location>
        <begin position="227"/>
        <end position="293"/>
    </location>
</feature>
<dbReference type="InterPro" id="IPR036803">
    <property type="entry name" value="Porphobilinogen_deaminase_C_sf"/>
</dbReference>
<reference evidence="11 12" key="1">
    <citation type="submission" date="2020-08" db="EMBL/GenBank/DDBJ databases">
        <title>Genomic Encyclopedia of Type Strains, Phase IV (KMG-IV): sequencing the most valuable type-strain genomes for metagenomic binning, comparative biology and taxonomic classification.</title>
        <authorList>
            <person name="Goeker M."/>
        </authorList>
    </citation>
    <scope>NUCLEOTIDE SEQUENCE [LARGE SCALE GENOMIC DNA]</scope>
    <source>
        <strain evidence="11 12">DSM 11805</strain>
    </source>
</reference>
<comment type="miscellaneous">
    <text evidence="8">The porphobilinogen subunits are added to the dipyrromethane group.</text>
</comment>
<dbReference type="Gene3D" id="3.40.190.10">
    <property type="entry name" value="Periplasmic binding protein-like II"/>
    <property type="match status" value="2"/>
</dbReference>
<evidence type="ECO:0000259" key="10">
    <source>
        <dbReference type="Pfam" id="PF03900"/>
    </source>
</evidence>
<evidence type="ECO:0000313" key="11">
    <source>
        <dbReference type="EMBL" id="MBB6511977.1"/>
    </source>
</evidence>
<comment type="cofactor">
    <cofactor evidence="8">
        <name>dipyrromethane</name>
        <dbReference type="ChEBI" id="CHEBI:60342"/>
    </cofactor>
    <text evidence="8">Binds 1 dipyrromethane group covalently.</text>
</comment>
<comment type="similarity">
    <text evidence="3 8">Belongs to the HMBS family.</text>
</comment>
<feature type="modified residue" description="S-(dipyrrolylmethanemethyl)cysteine" evidence="8">
    <location>
        <position position="242"/>
    </location>
</feature>
<dbReference type="GO" id="GO:0006782">
    <property type="term" value="P:protoporphyrinogen IX biosynthetic process"/>
    <property type="evidence" value="ECO:0007669"/>
    <property type="project" value="UniProtKB-UniRule"/>
</dbReference>
<organism evidence="11 12">
    <name type="scientific">Gracilibacillus halotolerans</name>
    <dbReference type="NCBI Taxonomy" id="74386"/>
    <lineage>
        <taxon>Bacteria</taxon>
        <taxon>Bacillati</taxon>
        <taxon>Bacillota</taxon>
        <taxon>Bacilli</taxon>
        <taxon>Bacillales</taxon>
        <taxon>Bacillaceae</taxon>
        <taxon>Gracilibacillus</taxon>
    </lineage>
</organism>
<evidence type="ECO:0000256" key="5">
    <source>
        <dbReference type="ARBA" id="ARBA00022679"/>
    </source>
</evidence>
<dbReference type="PANTHER" id="PTHR11557:SF0">
    <property type="entry name" value="PORPHOBILINOGEN DEAMINASE"/>
    <property type="match status" value="1"/>
</dbReference>
<evidence type="ECO:0000256" key="4">
    <source>
        <dbReference type="ARBA" id="ARBA00011245"/>
    </source>
</evidence>
<sequence length="310" mass="34293">MRKIVVGSRKSNLALTQSKWVIEELKRVSNGKYEFELKEIVTKGDRILDVTLSKVGGKGLFVKEIEKAMYDKEIDFAVHSMKDMPAVMPEGLIIGSIPVREDSRDAFISKDGRTLDQLPAGAIIGTSSLRRGSQILAARPDLEVKWIRGNIETRMRKLKEENFDAIILAAAGMKRVGWDESIITEYLEPEVCVPAVGQGALAIECREDDLELLELIKKINDDYTEKTVKAERTFLHLLNGGCQVPIGGYATLEGNEITLTALVGSKDGDIILKEKITGNNPEEVGKEAADRLAARGAKQLIEEALKEEEE</sequence>
<comment type="function">
    <text evidence="1 8">Tetrapolymerization of the monopyrrole PBG into the hydroxymethylbilane pre-uroporphyrinogen in several discrete steps.</text>
</comment>
<evidence type="ECO:0000256" key="8">
    <source>
        <dbReference type="HAMAP-Rule" id="MF_00260"/>
    </source>
</evidence>
<keyword evidence="5 8" id="KW-0808">Transferase</keyword>
<dbReference type="InterPro" id="IPR022417">
    <property type="entry name" value="Porphobilin_deaminase_N"/>
</dbReference>
<dbReference type="Pfam" id="PF01379">
    <property type="entry name" value="Porphobil_deam"/>
    <property type="match status" value="1"/>
</dbReference>
<comment type="catalytic activity">
    <reaction evidence="7 8">
        <text>4 porphobilinogen + H2O = hydroxymethylbilane + 4 NH4(+)</text>
        <dbReference type="Rhea" id="RHEA:13185"/>
        <dbReference type="ChEBI" id="CHEBI:15377"/>
        <dbReference type="ChEBI" id="CHEBI:28938"/>
        <dbReference type="ChEBI" id="CHEBI:57845"/>
        <dbReference type="ChEBI" id="CHEBI:58126"/>
        <dbReference type="EC" id="2.5.1.61"/>
    </reaction>
</comment>
<dbReference type="InterPro" id="IPR022418">
    <property type="entry name" value="Porphobilinogen_deaminase_C"/>
</dbReference>
<evidence type="ECO:0000313" key="12">
    <source>
        <dbReference type="Proteomes" id="UP000572212"/>
    </source>
</evidence>
<proteinExistence type="inferred from homology"/>
<dbReference type="FunFam" id="3.40.190.10:FF:000005">
    <property type="entry name" value="Porphobilinogen deaminase"/>
    <property type="match status" value="1"/>
</dbReference>
<dbReference type="FunFam" id="3.40.190.10:FF:000004">
    <property type="entry name" value="Porphobilinogen deaminase"/>
    <property type="match status" value="1"/>
</dbReference>
<feature type="domain" description="Porphobilinogen deaminase N-terminal" evidence="9">
    <location>
        <begin position="4"/>
        <end position="212"/>
    </location>
</feature>
<dbReference type="NCBIfam" id="TIGR00212">
    <property type="entry name" value="hemC"/>
    <property type="match status" value="1"/>
</dbReference>
<evidence type="ECO:0000256" key="3">
    <source>
        <dbReference type="ARBA" id="ARBA00005638"/>
    </source>
</evidence>
<dbReference type="HAMAP" id="MF_00260">
    <property type="entry name" value="Porphobil_deam"/>
    <property type="match status" value="1"/>
</dbReference>
<dbReference type="SUPFAM" id="SSF54782">
    <property type="entry name" value="Porphobilinogen deaminase (hydroxymethylbilane synthase), C-terminal domain"/>
    <property type="match status" value="1"/>
</dbReference>
<dbReference type="GO" id="GO:0005737">
    <property type="term" value="C:cytoplasm"/>
    <property type="evidence" value="ECO:0007669"/>
    <property type="project" value="UniProtKB-UniRule"/>
</dbReference>
<evidence type="ECO:0000256" key="1">
    <source>
        <dbReference type="ARBA" id="ARBA00002869"/>
    </source>
</evidence>
<evidence type="ECO:0000256" key="2">
    <source>
        <dbReference type="ARBA" id="ARBA00004735"/>
    </source>
</evidence>
<dbReference type="Proteomes" id="UP000572212">
    <property type="component" value="Unassembled WGS sequence"/>
</dbReference>
<dbReference type="SUPFAM" id="SSF53850">
    <property type="entry name" value="Periplasmic binding protein-like II"/>
    <property type="match status" value="1"/>
</dbReference>
<dbReference type="InterPro" id="IPR000860">
    <property type="entry name" value="HemC"/>
</dbReference>
<dbReference type="PROSITE" id="PS00533">
    <property type="entry name" value="PORPHOBILINOGEN_DEAM"/>
    <property type="match status" value="1"/>
</dbReference>
<dbReference type="FunFam" id="3.30.160.40:FF:000001">
    <property type="entry name" value="Porphobilinogen deaminase"/>
    <property type="match status" value="1"/>
</dbReference>
<keyword evidence="12" id="KW-1185">Reference proteome</keyword>
<evidence type="ECO:0000256" key="6">
    <source>
        <dbReference type="ARBA" id="ARBA00023244"/>
    </source>
</evidence>
<comment type="pathway">
    <text evidence="2">Porphyrin-containing compound metabolism; protoporphyrin-IX biosynthesis; coproporphyrinogen-III from 5-aminolevulinate: step 2/4.</text>
</comment>
<dbReference type="Gene3D" id="3.30.160.40">
    <property type="entry name" value="Porphobilinogen deaminase, C-terminal domain"/>
    <property type="match status" value="1"/>
</dbReference>
<dbReference type="EMBL" id="JACHON010000001">
    <property type="protein sequence ID" value="MBB6511977.1"/>
    <property type="molecule type" value="Genomic_DNA"/>
</dbReference>
<protein>
    <recommendedName>
        <fullName evidence="8">Porphobilinogen deaminase</fullName>
        <shortName evidence="8">PBG</shortName>
        <ecNumber evidence="8">2.5.1.61</ecNumber>
    </recommendedName>
    <alternativeName>
        <fullName evidence="8">Hydroxymethylbilane synthase</fullName>
        <shortName evidence="8">HMBS</shortName>
    </alternativeName>
    <alternativeName>
        <fullName evidence="8">Pre-uroporphyrinogen synthase</fullName>
    </alternativeName>
</protein>